<dbReference type="GO" id="GO:0016887">
    <property type="term" value="F:ATP hydrolysis activity"/>
    <property type="evidence" value="ECO:0007669"/>
    <property type="project" value="InterPro"/>
</dbReference>
<dbReference type="PANTHER" id="PTHR43297:SF14">
    <property type="entry name" value="ATPASE AAA-TYPE CORE DOMAIN-CONTAINING PROTEIN"/>
    <property type="match status" value="1"/>
</dbReference>
<dbReference type="SUPFAM" id="SSF52540">
    <property type="entry name" value="P-loop containing nucleoside triphosphate hydrolases"/>
    <property type="match status" value="1"/>
</dbReference>
<evidence type="ECO:0000256" key="1">
    <source>
        <dbReference type="ARBA" id="ARBA00004370"/>
    </source>
</evidence>
<dbReference type="EMBL" id="NPEX01000941">
    <property type="protein sequence ID" value="RAI31167.1"/>
    <property type="molecule type" value="Genomic_DNA"/>
</dbReference>
<dbReference type="Proteomes" id="UP000249130">
    <property type="component" value="Unassembled WGS sequence"/>
</dbReference>
<keyword evidence="10" id="KW-1185">Reference proteome</keyword>
<evidence type="ECO:0000313" key="10">
    <source>
        <dbReference type="Proteomes" id="UP000249130"/>
    </source>
</evidence>
<dbReference type="InterPro" id="IPR027417">
    <property type="entry name" value="P-loop_NTPase"/>
</dbReference>
<comment type="caution">
    <text evidence="9">The sequence shown here is derived from an EMBL/GenBank/DDBJ whole genome shotgun (WGS) entry which is preliminary data.</text>
</comment>
<evidence type="ECO:0000256" key="2">
    <source>
        <dbReference type="ARBA" id="ARBA00005417"/>
    </source>
</evidence>
<reference evidence="9 10" key="1">
    <citation type="submission" date="2017-07" db="EMBL/GenBank/DDBJ databases">
        <title>Draft Genome Sequences of Select Purple Nonsulfur Bacteria.</title>
        <authorList>
            <person name="Lasarre B."/>
            <person name="Mckinlay J.B."/>
        </authorList>
    </citation>
    <scope>NUCLEOTIDE SEQUENCE [LARGE SCALE GENOMIC DNA]</scope>
    <source>
        <strain evidence="9 10">DSM 5909</strain>
    </source>
</reference>
<dbReference type="GO" id="GO:0005524">
    <property type="term" value="F:ATP binding"/>
    <property type="evidence" value="ECO:0007669"/>
    <property type="project" value="InterPro"/>
</dbReference>
<keyword evidence="3" id="KW-0813">Transport</keyword>
<feature type="domain" description="ABC transporter" evidence="8">
    <location>
        <begin position="2"/>
        <end position="38"/>
    </location>
</feature>
<proteinExistence type="inferred from homology"/>
<evidence type="ECO:0000256" key="6">
    <source>
        <dbReference type="ARBA" id="ARBA00022967"/>
    </source>
</evidence>
<dbReference type="InterPro" id="IPR003439">
    <property type="entry name" value="ABC_transporter-like_ATP-bd"/>
</dbReference>
<keyword evidence="4" id="KW-1003">Cell membrane</keyword>
<dbReference type="AlphaFoldDB" id="A0A327JYC0"/>
<evidence type="ECO:0000256" key="3">
    <source>
        <dbReference type="ARBA" id="ARBA00022448"/>
    </source>
</evidence>
<dbReference type="GO" id="GO:0016020">
    <property type="term" value="C:membrane"/>
    <property type="evidence" value="ECO:0007669"/>
    <property type="project" value="UniProtKB-SubCell"/>
</dbReference>
<comment type="similarity">
    <text evidence="2">Belongs to the ABC transporter superfamily.</text>
</comment>
<evidence type="ECO:0000259" key="8">
    <source>
        <dbReference type="Pfam" id="PF00005"/>
    </source>
</evidence>
<evidence type="ECO:0000256" key="4">
    <source>
        <dbReference type="ARBA" id="ARBA00022475"/>
    </source>
</evidence>
<dbReference type="InterPro" id="IPR050388">
    <property type="entry name" value="ABC_Ni/Peptide_Import"/>
</dbReference>
<evidence type="ECO:0000256" key="7">
    <source>
        <dbReference type="ARBA" id="ARBA00023136"/>
    </source>
</evidence>
<dbReference type="PANTHER" id="PTHR43297">
    <property type="entry name" value="OLIGOPEPTIDE TRANSPORT ATP-BINDING PROTEIN APPD"/>
    <property type="match status" value="1"/>
</dbReference>
<comment type="subcellular location">
    <subcellularLocation>
        <location evidence="1">Membrane</location>
    </subcellularLocation>
</comment>
<accession>A0A327JYC0</accession>
<organism evidence="9 10">
    <name type="scientific">Rhodoplanes roseus</name>
    <dbReference type="NCBI Taxonomy" id="29409"/>
    <lineage>
        <taxon>Bacteria</taxon>
        <taxon>Pseudomonadati</taxon>
        <taxon>Pseudomonadota</taxon>
        <taxon>Alphaproteobacteria</taxon>
        <taxon>Hyphomicrobiales</taxon>
        <taxon>Nitrobacteraceae</taxon>
        <taxon>Rhodoplanes</taxon>
    </lineage>
</organism>
<sequence>RRLDAYPHEMSGGQRQRVMIAMALANDPDILIADEPTTALDVTIQAEILRLLKDLQNRLGMAIVFITHDLGIVRRFADRVYV</sequence>
<feature type="non-terminal residue" evidence="9">
    <location>
        <position position="82"/>
    </location>
</feature>
<dbReference type="Pfam" id="PF00005">
    <property type="entry name" value="ABC_tran"/>
    <property type="match status" value="1"/>
</dbReference>
<feature type="non-terminal residue" evidence="9">
    <location>
        <position position="1"/>
    </location>
</feature>
<keyword evidence="6" id="KW-1278">Translocase</keyword>
<protein>
    <recommendedName>
        <fullName evidence="8">ABC transporter domain-containing protein</fullName>
    </recommendedName>
</protein>
<keyword evidence="7" id="KW-0472">Membrane</keyword>
<keyword evidence="5" id="KW-0997">Cell inner membrane</keyword>
<gene>
    <name evidence="9" type="ORF">CH341_32800</name>
</gene>
<dbReference type="OrthoDB" id="9815712at2"/>
<evidence type="ECO:0000256" key="5">
    <source>
        <dbReference type="ARBA" id="ARBA00022519"/>
    </source>
</evidence>
<name>A0A327JYC0_9BRAD</name>
<dbReference type="RefSeq" id="WP_146604819.1">
    <property type="nucleotide sequence ID" value="NZ_NPEX01000941.1"/>
</dbReference>
<evidence type="ECO:0000313" key="9">
    <source>
        <dbReference type="EMBL" id="RAI31167.1"/>
    </source>
</evidence>
<dbReference type="Gene3D" id="3.40.50.300">
    <property type="entry name" value="P-loop containing nucleotide triphosphate hydrolases"/>
    <property type="match status" value="1"/>
</dbReference>